<dbReference type="GO" id="GO:1901982">
    <property type="term" value="F:maltose binding"/>
    <property type="evidence" value="ECO:0007669"/>
    <property type="project" value="TreeGrafter"/>
</dbReference>
<dbReference type="Gene3D" id="3.40.190.10">
    <property type="entry name" value="Periplasmic binding protein-like II"/>
    <property type="match status" value="1"/>
</dbReference>
<reference evidence="8 10" key="3">
    <citation type="submission" date="2017-07" db="EMBL/GenBank/DDBJ databases">
        <title>Prevalence of linear plasmids in Cutibacterium (Propionibacterium) acnes isolates obtained from prostatic tissue.</title>
        <authorList>
            <person name="Davidsson S."/>
            <person name="Carlsson J."/>
            <person name="Molling P."/>
            <person name="Andren O."/>
            <person name="Andersson S.-O."/>
            <person name="Brzuszkiewicz E."/>
            <person name="Poehlein A."/>
            <person name="Al-Zeer M."/>
            <person name="Brinkmann V."/>
            <person name="Scavenius C."/>
            <person name="Nazipi S."/>
            <person name="Soderquist B."/>
            <person name="Bruggemann H."/>
        </authorList>
    </citation>
    <scope>NUCLEOTIDE SEQUENCE [LARGE SCALE GENOMIC DNA]</scope>
    <source>
        <strain evidence="8 10">DSM 753</strain>
    </source>
</reference>
<dbReference type="OrthoDB" id="362670at2"/>
<reference evidence="7 9" key="2">
    <citation type="submission" date="2007-08" db="EMBL/GenBank/DDBJ databases">
        <authorList>
            <person name="Fulton L."/>
            <person name="Clifton S."/>
            <person name="Fulton B."/>
            <person name="Xu J."/>
            <person name="Minx P."/>
            <person name="Pepin K.H."/>
            <person name="Johnson M."/>
            <person name="Thiruvilangam P."/>
            <person name="Bhonagiri V."/>
            <person name="Nash W.E."/>
            <person name="Wang C."/>
            <person name="Mardis E.R."/>
            <person name="Wilson R.K."/>
        </authorList>
    </citation>
    <scope>NUCLEOTIDE SEQUENCE [LARGE SCALE GENOMIC DNA]</scope>
    <source>
        <strain evidence="7 9">DSM 753</strain>
    </source>
</reference>
<dbReference type="AlphaFoldDB" id="A7VX75"/>
<dbReference type="Proteomes" id="UP000003490">
    <property type="component" value="Unassembled WGS sequence"/>
</dbReference>
<evidence type="ECO:0000256" key="3">
    <source>
        <dbReference type="ARBA" id="ARBA00022729"/>
    </source>
</evidence>
<dbReference type="CDD" id="cd13585">
    <property type="entry name" value="PBP2_TMBP_like"/>
    <property type="match status" value="1"/>
</dbReference>
<name>A7VX75_9FIRM</name>
<dbReference type="HOGENOM" id="CLU_031285_10_5_9"/>
<protein>
    <submittedName>
        <fullName evidence="7">ABC transporter, solute-binding protein</fullName>
    </submittedName>
    <submittedName>
        <fullName evidence="8">Sugar ABC transporter substrate-binding protein</fullName>
    </submittedName>
</protein>
<dbReference type="EMBL" id="NOXF01000001">
    <property type="protein sequence ID" value="PEQ25718.1"/>
    <property type="molecule type" value="Genomic_DNA"/>
</dbReference>
<evidence type="ECO:0000313" key="10">
    <source>
        <dbReference type="Proteomes" id="UP000220611"/>
    </source>
</evidence>
<dbReference type="EMBL" id="ABCB02000020">
    <property type="protein sequence ID" value="EDO60372.1"/>
    <property type="molecule type" value="Genomic_DNA"/>
</dbReference>
<reference evidence="7 9" key="1">
    <citation type="submission" date="2007-08" db="EMBL/GenBank/DDBJ databases">
        <title>Draft genome sequence of Clostridium leptum (DSM 753).</title>
        <authorList>
            <person name="Sudarsanam P."/>
            <person name="Ley R."/>
            <person name="Guruge J."/>
            <person name="Turnbaugh P.J."/>
            <person name="Mahowald M."/>
            <person name="Liep D."/>
            <person name="Gordon J."/>
        </authorList>
    </citation>
    <scope>NUCLEOTIDE SEQUENCE [LARGE SCALE GENOMIC DNA]</scope>
    <source>
        <strain evidence="7 9">DSM 753</strain>
    </source>
</reference>
<evidence type="ECO:0000256" key="6">
    <source>
        <dbReference type="SAM" id="SignalP"/>
    </source>
</evidence>
<keyword evidence="2" id="KW-0813">Transport</keyword>
<dbReference type="PANTHER" id="PTHR30061:SF50">
    <property type="entry name" value="MALTOSE_MALTODEXTRIN-BINDING PERIPLASMIC PROTEIN"/>
    <property type="match status" value="1"/>
</dbReference>
<sequence>MLKQKMALLLAAAMLAGAVSGCSNSQQGGEVSADSGASAQSEGSSQAENQEPVTIKFVGYANSAAGFEARAEEFMSQRSDIKVEVQGIPANSWGELMQAISVNIAGGDVPDIADIASEGQRSFAASGIIIPIDEYLERDKEEMKETLDEIDPALMETMKYDGKTYCLPTVWNNILLYYNKNVLERFNIPEPESGWTIDDFIEICQTVTSENDGTNDVYGYAFGNAYFNTIVPWMIVSGGNVLNDDWTESRLTDPDTLAGVQLLYDFVYKYNISPKIDAGVADLDLFVQDKLAFMSAGMWQVNALKNADFPVDDYDVVDLPIVKEDKAVIGVGGAPIFAASEHQDAAWEFAKFLSSKDFQDTFIVEDGWSIPAVKSAADTLAAKDFAPAHADLFYASAQKGVMVPAPQEYGAIESVLLREFGAAMANMKTMEEAMAAAEEEINAEIAKRG</sequence>
<dbReference type="PROSITE" id="PS51257">
    <property type="entry name" value="PROKAR_LIPOPROTEIN"/>
    <property type="match status" value="1"/>
</dbReference>
<evidence type="ECO:0000313" key="8">
    <source>
        <dbReference type="EMBL" id="PEQ25718.1"/>
    </source>
</evidence>
<keyword evidence="10" id="KW-1185">Reference proteome</keyword>
<organism evidence="7 9">
    <name type="scientific">[Clostridium] leptum DSM 753</name>
    <dbReference type="NCBI Taxonomy" id="428125"/>
    <lineage>
        <taxon>Bacteria</taxon>
        <taxon>Bacillati</taxon>
        <taxon>Bacillota</taxon>
        <taxon>Clostridia</taxon>
        <taxon>Eubacteriales</taxon>
        <taxon>Oscillospiraceae</taxon>
        <taxon>Oscillospiraceae incertae sedis</taxon>
    </lineage>
</organism>
<dbReference type="SUPFAM" id="SSF53850">
    <property type="entry name" value="Periplasmic binding protein-like II"/>
    <property type="match status" value="1"/>
</dbReference>
<evidence type="ECO:0000256" key="1">
    <source>
        <dbReference type="ARBA" id="ARBA00008520"/>
    </source>
</evidence>
<gene>
    <name evidence="8" type="ORF">CH238_01635</name>
    <name evidence="7" type="ORF">CLOLEP_03198</name>
</gene>
<feature type="coiled-coil region" evidence="4">
    <location>
        <begin position="420"/>
        <end position="447"/>
    </location>
</feature>
<keyword evidence="3 6" id="KW-0732">Signal</keyword>
<evidence type="ECO:0000256" key="4">
    <source>
        <dbReference type="SAM" id="Coils"/>
    </source>
</evidence>
<evidence type="ECO:0000256" key="5">
    <source>
        <dbReference type="SAM" id="MobiDB-lite"/>
    </source>
</evidence>
<keyword evidence="4" id="KW-0175">Coiled coil</keyword>
<feature type="signal peptide" evidence="6">
    <location>
        <begin position="1"/>
        <end position="25"/>
    </location>
</feature>
<dbReference type="Proteomes" id="UP000220611">
    <property type="component" value="Unassembled WGS sequence"/>
</dbReference>
<comment type="caution">
    <text evidence="7">The sequence shown here is derived from an EMBL/GenBank/DDBJ whole genome shotgun (WGS) entry which is preliminary data.</text>
</comment>
<evidence type="ECO:0000313" key="9">
    <source>
        <dbReference type="Proteomes" id="UP000003490"/>
    </source>
</evidence>
<comment type="similarity">
    <text evidence="1">Belongs to the bacterial solute-binding protein 1 family.</text>
</comment>
<dbReference type="InterPro" id="IPR006059">
    <property type="entry name" value="SBP"/>
</dbReference>
<feature type="compositionally biased region" description="Low complexity" evidence="5">
    <location>
        <begin position="32"/>
        <end position="48"/>
    </location>
</feature>
<dbReference type="GO" id="GO:0042956">
    <property type="term" value="P:maltodextrin transmembrane transport"/>
    <property type="evidence" value="ECO:0007669"/>
    <property type="project" value="TreeGrafter"/>
</dbReference>
<dbReference type="GO" id="GO:0015768">
    <property type="term" value="P:maltose transport"/>
    <property type="evidence" value="ECO:0007669"/>
    <property type="project" value="TreeGrafter"/>
</dbReference>
<dbReference type="PANTHER" id="PTHR30061">
    <property type="entry name" value="MALTOSE-BINDING PERIPLASMIC PROTEIN"/>
    <property type="match status" value="1"/>
</dbReference>
<accession>A7VX75</accession>
<feature type="region of interest" description="Disordered" evidence="5">
    <location>
        <begin position="26"/>
        <end position="49"/>
    </location>
</feature>
<dbReference type="GO" id="GO:0055052">
    <property type="term" value="C:ATP-binding cassette (ABC) transporter complex, substrate-binding subunit-containing"/>
    <property type="evidence" value="ECO:0007669"/>
    <property type="project" value="TreeGrafter"/>
</dbReference>
<dbReference type="eggNOG" id="COG1653">
    <property type="taxonomic scope" value="Bacteria"/>
</dbReference>
<dbReference type="Pfam" id="PF01547">
    <property type="entry name" value="SBP_bac_1"/>
    <property type="match status" value="1"/>
</dbReference>
<evidence type="ECO:0000313" key="7">
    <source>
        <dbReference type="EMBL" id="EDO60372.1"/>
    </source>
</evidence>
<proteinExistence type="inferred from homology"/>
<feature type="chain" id="PRO_5041894256" evidence="6">
    <location>
        <begin position="26"/>
        <end position="449"/>
    </location>
</feature>
<evidence type="ECO:0000256" key="2">
    <source>
        <dbReference type="ARBA" id="ARBA00022448"/>
    </source>
</evidence>